<organism evidence="1 2">
    <name type="scientific">Saccharopolyspora erythraea</name>
    <name type="common">Streptomyces erythraeus</name>
    <dbReference type="NCBI Taxonomy" id="1836"/>
    <lineage>
        <taxon>Bacteria</taxon>
        <taxon>Bacillati</taxon>
        <taxon>Actinomycetota</taxon>
        <taxon>Actinomycetes</taxon>
        <taxon>Pseudonocardiales</taxon>
        <taxon>Pseudonocardiaceae</taxon>
        <taxon>Saccharopolyspora</taxon>
    </lineage>
</organism>
<gene>
    <name evidence="1" type="ORF">GCM10009533_28440</name>
</gene>
<dbReference type="Proteomes" id="UP001500729">
    <property type="component" value="Unassembled WGS sequence"/>
</dbReference>
<dbReference type="RefSeq" id="WP_009943997.1">
    <property type="nucleotide sequence ID" value="NZ_BAAAGS010000016.1"/>
</dbReference>
<dbReference type="EMBL" id="BAAAGS010000016">
    <property type="protein sequence ID" value="GAA0527457.1"/>
    <property type="molecule type" value="Genomic_DNA"/>
</dbReference>
<comment type="caution">
    <text evidence="1">The sequence shown here is derived from an EMBL/GenBank/DDBJ whole genome shotgun (WGS) entry which is preliminary data.</text>
</comment>
<proteinExistence type="predicted"/>
<accession>A0ABP3MTI5</accession>
<protein>
    <submittedName>
        <fullName evidence="1">Abi family protein</fullName>
    </submittedName>
</protein>
<evidence type="ECO:0000313" key="1">
    <source>
        <dbReference type="EMBL" id="GAA0527457.1"/>
    </source>
</evidence>
<reference evidence="2" key="1">
    <citation type="journal article" date="2019" name="Int. J. Syst. Evol. Microbiol.">
        <title>The Global Catalogue of Microorganisms (GCM) 10K type strain sequencing project: providing services to taxonomists for standard genome sequencing and annotation.</title>
        <authorList>
            <consortium name="The Broad Institute Genomics Platform"/>
            <consortium name="The Broad Institute Genome Sequencing Center for Infectious Disease"/>
            <person name="Wu L."/>
            <person name="Ma J."/>
        </authorList>
    </citation>
    <scope>NUCLEOTIDE SEQUENCE [LARGE SCALE GENOMIC DNA]</scope>
    <source>
        <strain evidence="2">JCM 10303</strain>
    </source>
</reference>
<name>A0ABP3MTI5_SACER</name>
<sequence>MNTEALDWVHGALSAARFDRYRTAADGDAEVALRLYQWNIELSEAFYGPLHWLEVSLRNALNERLRRRFGRDDWWAVAPLRSNGQRKVAHAKYKIKRKEVVEPTADDIVAELTFGFWVSLLSRSNDRDFWIPALHLAFPHYSGPRDQLHHDLIRMLDLRNRIMHHEPIFDGDLTTHRERIFRLLGYLSPQVVAQVRQHDRGPEVLTRWGGAGGTGHAGRS</sequence>
<evidence type="ECO:0000313" key="2">
    <source>
        <dbReference type="Proteomes" id="UP001500729"/>
    </source>
</evidence>
<keyword evidence="2" id="KW-1185">Reference proteome</keyword>